<evidence type="ECO:0000256" key="1">
    <source>
        <dbReference type="SAM" id="MobiDB-lite"/>
    </source>
</evidence>
<feature type="compositionally biased region" description="Low complexity" evidence="1">
    <location>
        <begin position="1203"/>
        <end position="1216"/>
    </location>
</feature>
<dbReference type="RefSeq" id="XP_011301207.1">
    <property type="nucleotide sequence ID" value="XM_011302905.1"/>
</dbReference>
<evidence type="ECO:0000313" key="4">
    <source>
        <dbReference type="Proteomes" id="UP000694866"/>
    </source>
</evidence>
<keyword evidence="2" id="KW-0812">Transmembrane</keyword>
<feature type="compositionally biased region" description="Low complexity" evidence="1">
    <location>
        <begin position="635"/>
        <end position="649"/>
    </location>
</feature>
<feature type="region of interest" description="Disordered" evidence="1">
    <location>
        <begin position="882"/>
        <end position="1044"/>
    </location>
</feature>
<feature type="chain" id="PRO_5040433338" evidence="3">
    <location>
        <begin position="23"/>
        <end position="1693"/>
    </location>
</feature>
<feature type="compositionally biased region" description="Low complexity" evidence="1">
    <location>
        <begin position="1171"/>
        <end position="1181"/>
    </location>
</feature>
<feature type="compositionally biased region" description="Basic residues" evidence="1">
    <location>
        <begin position="1184"/>
        <end position="1202"/>
    </location>
</feature>
<feature type="compositionally biased region" description="Low complexity" evidence="1">
    <location>
        <begin position="150"/>
        <end position="161"/>
    </location>
</feature>
<feature type="compositionally biased region" description="Polar residues" evidence="1">
    <location>
        <begin position="106"/>
        <end position="117"/>
    </location>
</feature>
<name>A0A9R1T1Y0_9HYME</name>
<feature type="compositionally biased region" description="Polar residues" evidence="1">
    <location>
        <begin position="544"/>
        <end position="557"/>
    </location>
</feature>
<feature type="region of interest" description="Disordered" evidence="1">
    <location>
        <begin position="106"/>
        <end position="202"/>
    </location>
</feature>
<feature type="compositionally biased region" description="Low complexity" evidence="1">
    <location>
        <begin position="990"/>
        <end position="1024"/>
    </location>
</feature>
<dbReference type="Proteomes" id="UP000694866">
    <property type="component" value="Unplaced"/>
</dbReference>
<feature type="compositionally biased region" description="Polar residues" evidence="1">
    <location>
        <begin position="885"/>
        <end position="895"/>
    </location>
</feature>
<feature type="compositionally biased region" description="Basic and acidic residues" evidence="1">
    <location>
        <begin position="1574"/>
        <end position="1591"/>
    </location>
</feature>
<feature type="region of interest" description="Disordered" evidence="1">
    <location>
        <begin position="26"/>
        <end position="47"/>
    </location>
</feature>
<accession>A0A9R1T1Y0</accession>
<protein>
    <submittedName>
        <fullName evidence="5">Uncharacterized protein</fullName>
    </submittedName>
</protein>
<evidence type="ECO:0000256" key="2">
    <source>
        <dbReference type="SAM" id="Phobius"/>
    </source>
</evidence>
<organism evidence="4 5">
    <name type="scientific">Fopius arisanus</name>
    <dbReference type="NCBI Taxonomy" id="64838"/>
    <lineage>
        <taxon>Eukaryota</taxon>
        <taxon>Metazoa</taxon>
        <taxon>Ecdysozoa</taxon>
        <taxon>Arthropoda</taxon>
        <taxon>Hexapoda</taxon>
        <taxon>Insecta</taxon>
        <taxon>Pterygota</taxon>
        <taxon>Neoptera</taxon>
        <taxon>Endopterygota</taxon>
        <taxon>Hymenoptera</taxon>
        <taxon>Apocrita</taxon>
        <taxon>Ichneumonoidea</taxon>
        <taxon>Braconidae</taxon>
        <taxon>Opiinae</taxon>
        <taxon>Fopius</taxon>
    </lineage>
</organism>
<keyword evidence="2" id="KW-1133">Transmembrane helix</keyword>
<feature type="compositionally biased region" description="Polar residues" evidence="1">
    <location>
        <begin position="224"/>
        <end position="239"/>
    </location>
</feature>
<evidence type="ECO:0000256" key="3">
    <source>
        <dbReference type="SAM" id="SignalP"/>
    </source>
</evidence>
<feature type="region of interest" description="Disordered" evidence="1">
    <location>
        <begin position="217"/>
        <end position="239"/>
    </location>
</feature>
<feature type="region of interest" description="Disordered" evidence="1">
    <location>
        <begin position="1163"/>
        <end position="1255"/>
    </location>
</feature>
<feature type="region of interest" description="Disordered" evidence="1">
    <location>
        <begin position="1539"/>
        <end position="1647"/>
    </location>
</feature>
<evidence type="ECO:0000313" key="5">
    <source>
        <dbReference type="RefSeq" id="XP_011301207.1"/>
    </source>
</evidence>
<feature type="compositionally biased region" description="Polar residues" evidence="1">
    <location>
        <begin position="1619"/>
        <end position="1635"/>
    </location>
</feature>
<feature type="compositionally biased region" description="Acidic residues" evidence="1">
    <location>
        <begin position="650"/>
        <end position="665"/>
    </location>
</feature>
<feature type="compositionally biased region" description="Polar residues" evidence="1">
    <location>
        <begin position="304"/>
        <end position="315"/>
    </location>
</feature>
<gene>
    <name evidence="5" type="primary">LOC105265432</name>
</gene>
<feature type="region of interest" description="Disordered" evidence="1">
    <location>
        <begin position="520"/>
        <end position="557"/>
    </location>
</feature>
<feature type="compositionally biased region" description="Basic and acidic residues" evidence="1">
    <location>
        <begin position="980"/>
        <end position="989"/>
    </location>
</feature>
<feature type="compositionally biased region" description="Low complexity" evidence="1">
    <location>
        <begin position="1637"/>
        <end position="1646"/>
    </location>
</feature>
<feature type="region of interest" description="Disordered" evidence="1">
    <location>
        <begin position="635"/>
        <end position="668"/>
    </location>
</feature>
<proteinExistence type="predicted"/>
<sequence>MKMRLKMISPVVWALLLSQVASRPQQTVPATRTSQVTKHPDEDARSRYRASHIASRNLNEFYNKLYAGGFTPGIMSSIRQSFPPDDMPIHPPSKSILIPRWSPLSIPSSPDQASKSPITDRVLVSPKRSRNSGRWATTKSPISGKNRVVIKPSIFPSPSFPTKKRPAGVPPSRKVSKPDNTTPEPALSTPNQKTWPNTPPEDILDLYNYEKYTSLLEPSKKPTPASNPSSDLEITTENPKVTVSQLQPAIPTLKPSPNIQEIIQWLQIPPFTSTVNQSYFLADTKPGQSLSNTFSPVFDPNRPLVTQTDPDQTQNYDEEVNDFHFSEAQPSDIPSTLQSSLAPLPPEPAIQGDTLPGLSNEGSANPTVVPKRPLFKPISEISQNTVVHIINPMSKRPNVTVSEGQQNVSTLKPPPNVHIMFMSQANDTKQSLKDSVNQLPFDKTPDCPIITINSITKVNNTIQSKEGCTDLNIVINSQLLSTNNFGPEVIGLDEAGSDKYGDSLNPTDYSTMYVTNPSEGFPSTALASTGPVRDVNGTLEGPSSEPSDSTLSNPNFDVNQATDIEYEVEPEAAGNAAEVLGQLDAAGPQASVADAPGVASAAVRPVAPAAAALEQSSGAVGDPIGPAIASGGTLAAGAPAGPASTALSTVDDEDDDDDDDDDEFDLSPAGIMDGMGSIFTYFTFMNPLNYGIFSFAAAPFAALAAGILGIAAISFPYAFTGSLDFGRSADRVSPKFRSNLEEVVTQSIHDYRNWQEWKSKRRKRRLEPQKNSDLKDYMDQSLRTVATQLLNVSGPEGPAEPKNDTIKPKQGLLIRKPDRTIPPAQESPIIEEMERIKGVTPDMTAAGRPVNSKYNYFEVSHPGQAMAMTDEDLEREVAATRYPSYKNQQTTTGGLSTWILLNPPSSTNSPDDVDKTVPPKSSSSTHPEEAVTTPRATVKTTSPPQKTTQKTTKLVSSKKTTPSPEKSSSSPGVVTPRSEPAAKMDEETTAKATTKKTTPTKTTSKPKTTTGRPTTVLTKTTTMKIVKSQPRPSKPAIRKTTTTRAEVKTNFTSKIEKVTFKPVLMITTPKSLVESISKPIFNAKVQGSIKTDHKPLPIESTPKPTNVLKLHLKKPVDTPTTIQIDPIKVSAPVLTIEKLSIPEDPEDKRTSLEPVPLTNSQIDVKFDFNPESTRVETSTETTTKRSKAASKRKKHKTRRRKPATTSSPSSTAATPAEDSPLKEPIKTSTPASGETSLQESKIVPDANTKQKKKQVAKPITTQIYNFISREVMPSVGVMSLVGLGLGLASYFLYPFGGAISRRNYEVEPNYKYNLDEYGGNYGQREEEVFTKVLQGMNSNDGKYGGIKDFNKNYYRYQAYDGGYTDTTRRTDPRFPASSVPVFRPEKTSTVYDMKYRNTGFKYSDGSTTPSYYDRSKGSDFVETNVDRQFVVGNIPKEYSSEEKAKFPIDASTQPSGVDFEKQIAQSLHFRQTQADDQVFDQPNAQALKSESYEDVEITPAAVAVEHGPRSLNSESGDSHRDVHGIKKRMRRDSVIQFIPSRSEIEREEREMEDEEPLSNEILDIIDSALPGEMTDVKKETKKTEIVPESEKSTTSPTPQAAEETESEKSSTKSLETTSPGTEATNAEVSENSSGGDETFTTTPETPAEGFNVLNFVKRLAEVKFRLGLTILKHASESFARYLGHVQKRINGDE</sequence>
<feature type="region of interest" description="Disordered" evidence="1">
    <location>
        <begin position="1506"/>
        <end position="1526"/>
    </location>
</feature>
<feature type="transmembrane region" description="Helical" evidence="2">
    <location>
        <begin position="692"/>
        <end position="719"/>
    </location>
</feature>
<feature type="compositionally biased region" description="Polar residues" evidence="1">
    <location>
        <begin position="132"/>
        <end position="143"/>
    </location>
</feature>
<dbReference type="OrthoDB" id="6623421at2759"/>
<feature type="region of interest" description="Disordered" evidence="1">
    <location>
        <begin position="291"/>
        <end position="315"/>
    </location>
</feature>
<keyword evidence="3" id="KW-0732">Signal</keyword>
<reference evidence="5" key="1">
    <citation type="submission" date="2025-08" db="UniProtKB">
        <authorList>
            <consortium name="RefSeq"/>
        </authorList>
    </citation>
    <scope>IDENTIFICATION</scope>
    <source>
        <strain evidence="5">USDA-PBARC FA_bdor</strain>
        <tissue evidence="5">Whole organism</tissue>
    </source>
</reference>
<keyword evidence="2" id="KW-0472">Membrane</keyword>
<dbReference type="GeneID" id="105265432"/>
<dbReference type="KEGG" id="fas:105265432"/>
<feature type="compositionally biased region" description="Polar residues" evidence="1">
    <location>
        <begin position="178"/>
        <end position="196"/>
    </location>
</feature>
<feature type="compositionally biased region" description="Polar residues" evidence="1">
    <location>
        <begin position="26"/>
        <end position="37"/>
    </location>
</feature>
<keyword evidence="4" id="KW-1185">Reference proteome</keyword>
<feature type="compositionally biased region" description="Low complexity" evidence="1">
    <location>
        <begin position="937"/>
        <end position="971"/>
    </location>
</feature>
<feature type="compositionally biased region" description="Polar residues" evidence="1">
    <location>
        <begin position="1226"/>
        <end position="1239"/>
    </location>
</feature>
<feature type="signal peptide" evidence="3">
    <location>
        <begin position="1"/>
        <end position="22"/>
    </location>
</feature>